<organism evidence="1 2">
    <name type="scientific">Paxillus involutus ATCC 200175</name>
    <dbReference type="NCBI Taxonomy" id="664439"/>
    <lineage>
        <taxon>Eukaryota</taxon>
        <taxon>Fungi</taxon>
        <taxon>Dikarya</taxon>
        <taxon>Basidiomycota</taxon>
        <taxon>Agaricomycotina</taxon>
        <taxon>Agaricomycetes</taxon>
        <taxon>Agaricomycetidae</taxon>
        <taxon>Boletales</taxon>
        <taxon>Paxilineae</taxon>
        <taxon>Paxillaceae</taxon>
        <taxon>Paxillus</taxon>
    </lineage>
</organism>
<keyword evidence="2" id="KW-1185">Reference proteome</keyword>
<dbReference type="Proteomes" id="UP000053647">
    <property type="component" value="Unassembled WGS sequence"/>
</dbReference>
<dbReference type="HOGENOM" id="CLU_2528115_0_0_1"/>
<sequence>MPPIHNFSLHDHADLIPSHWFCVVKKNGKLHIVHDLQPLNQVTIRDAAQPLNLDNFIEPFAGSQCYTKFNLFWEFDARKMDLQS</sequence>
<dbReference type="InterPro" id="IPR043502">
    <property type="entry name" value="DNA/RNA_pol_sf"/>
</dbReference>
<protein>
    <submittedName>
        <fullName evidence="1">Uncharacterized protein</fullName>
    </submittedName>
</protein>
<evidence type="ECO:0000313" key="1">
    <source>
        <dbReference type="EMBL" id="KIJ08013.1"/>
    </source>
</evidence>
<dbReference type="InterPro" id="IPR043128">
    <property type="entry name" value="Rev_trsase/Diguanyl_cyclase"/>
</dbReference>
<proteinExistence type="predicted"/>
<dbReference type="Gene3D" id="3.30.70.270">
    <property type="match status" value="1"/>
</dbReference>
<reference evidence="1 2" key="1">
    <citation type="submission" date="2014-06" db="EMBL/GenBank/DDBJ databases">
        <authorList>
            <consortium name="DOE Joint Genome Institute"/>
            <person name="Kuo A."/>
            <person name="Kohler A."/>
            <person name="Nagy L.G."/>
            <person name="Floudas D."/>
            <person name="Copeland A."/>
            <person name="Barry K.W."/>
            <person name="Cichocki N."/>
            <person name="Veneault-Fourrey C."/>
            <person name="LaButti K."/>
            <person name="Lindquist E.A."/>
            <person name="Lipzen A."/>
            <person name="Lundell T."/>
            <person name="Morin E."/>
            <person name="Murat C."/>
            <person name="Sun H."/>
            <person name="Tunlid A."/>
            <person name="Henrissat B."/>
            <person name="Grigoriev I.V."/>
            <person name="Hibbett D.S."/>
            <person name="Martin F."/>
            <person name="Nordberg H.P."/>
            <person name="Cantor M.N."/>
            <person name="Hua S.X."/>
        </authorList>
    </citation>
    <scope>NUCLEOTIDE SEQUENCE [LARGE SCALE GENOMIC DNA]</scope>
    <source>
        <strain evidence="1 2">ATCC 200175</strain>
    </source>
</reference>
<name>A0A0C9TA82_PAXIN</name>
<dbReference type="EMBL" id="KN819722">
    <property type="protein sequence ID" value="KIJ08013.1"/>
    <property type="molecule type" value="Genomic_DNA"/>
</dbReference>
<gene>
    <name evidence="1" type="ORF">PAXINDRAFT_89504</name>
</gene>
<reference evidence="2" key="2">
    <citation type="submission" date="2015-01" db="EMBL/GenBank/DDBJ databases">
        <title>Evolutionary Origins and Diversification of the Mycorrhizal Mutualists.</title>
        <authorList>
            <consortium name="DOE Joint Genome Institute"/>
            <consortium name="Mycorrhizal Genomics Consortium"/>
            <person name="Kohler A."/>
            <person name="Kuo A."/>
            <person name="Nagy L.G."/>
            <person name="Floudas D."/>
            <person name="Copeland A."/>
            <person name="Barry K.W."/>
            <person name="Cichocki N."/>
            <person name="Veneault-Fourrey C."/>
            <person name="LaButti K."/>
            <person name="Lindquist E.A."/>
            <person name="Lipzen A."/>
            <person name="Lundell T."/>
            <person name="Morin E."/>
            <person name="Murat C."/>
            <person name="Riley R."/>
            <person name="Ohm R."/>
            <person name="Sun H."/>
            <person name="Tunlid A."/>
            <person name="Henrissat B."/>
            <person name="Grigoriev I.V."/>
            <person name="Hibbett D.S."/>
            <person name="Martin F."/>
        </authorList>
    </citation>
    <scope>NUCLEOTIDE SEQUENCE [LARGE SCALE GENOMIC DNA]</scope>
    <source>
        <strain evidence="2">ATCC 200175</strain>
    </source>
</reference>
<accession>A0A0C9TA82</accession>
<dbReference type="Gene3D" id="3.10.10.10">
    <property type="entry name" value="HIV Type 1 Reverse Transcriptase, subunit A, domain 1"/>
    <property type="match status" value="1"/>
</dbReference>
<dbReference type="SUPFAM" id="SSF56672">
    <property type="entry name" value="DNA/RNA polymerases"/>
    <property type="match status" value="1"/>
</dbReference>
<dbReference type="AlphaFoldDB" id="A0A0C9TA82"/>
<evidence type="ECO:0000313" key="2">
    <source>
        <dbReference type="Proteomes" id="UP000053647"/>
    </source>
</evidence>
<dbReference type="OrthoDB" id="5599163at2759"/>